<feature type="transmembrane region" description="Helical" evidence="7">
    <location>
        <begin position="380"/>
        <end position="399"/>
    </location>
</feature>
<feature type="transmembrane region" description="Helical" evidence="7">
    <location>
        <begin position="288"/>
        <end position="310"/>
    </location>
</feature>
<dbReference type="InterPro" id="IPR002657">
    <property type="entry name" value="BilAc:Na_symport/Acr3"/>
</dbReference>
<dbReference type="Proteomes" id="UP001168821">
    <property type="component" value="Unassembled WGS sequence"/>
</dbReference>
<name>A0AA38HST9_9CUCU</name>
<dbReference type="PANTHER" id="PTHR10361">
    <property type="entry name" value="SODIUM-BILE ACID COTRANSPORTER"/>
    <property type="match status" value="1"/>
</dbReference>
<feature type="transmembrane region" description="Helical" evidence="7">
    <location>
        <begin position="157"/>
        <end position="177"/>
    </location>
</feature>
<comment type="subcellular location">
    <subcellularLocation>
        <location evidence="1">Membrane</location>
        <topology evidence="1">Multi-pass membrane protein</topology>
    </subcellularLocation>
</comment>
<dbReference type="GO" id="GO:0016020">
    <property type="term" value="C:membrane"/>
    <property type="evidence" value="ECO:0007669"/>
    <property type="project" value="UniProtKB-SubCell"/>
</dbReference>
<feature type="signal peptide" evidence="8">
    <location>
        <begin position="1"/>
        <end position="28"/>
    </location>
</feature>
<feature type="transmembrane region" description="Helical" evidence="7">
    <location>
        <begin position="189"/>
        <end position="209"/>
    </location>
</feature>
<keyword evidence="3 7" id="KW-0812">Transmembrane</keyword>
<evidence type="ECO:0000256" key="3">
    <source>
        <dbReference type="ARBA" id="ARBA00022692"/>
    </source>
</evidence>
<evidence type="ECO:0000256" key="7">
    <source>
        <dbReference type="SAM" id="Phobius"/>
    </source>
</evidence>
<keyword evidence="4" id="KW-0769">Symport</keyword>
<keyword evidence="10" id="KW-1185">Reference proteome</keyword>
<feature type="transmembrane region" description="Helical" evidence="7">
    <location>
        <begin position="316"/>
        <end position="335"/>
    </location>
</feature>
<evidence type="ECO:0000256" key="6">
    <source>
        <dbReference type="ARBA" id="ARBA00023136"/>
    </source>
</evidence>
<evidence type="ECO:0000256" key="4">
    <source>
        <dbReference type="ARBA" id="ARBA00022847"/>
    </source>
</evidence>
<accession>A0AA38HST9</accession>
<feature type="transmembrane region" description="Helical" evidence="7">
    <location>
        <begin position="216"/>
        <end position="236"/>
    </location>
</feature>
<evidence type="ECO:0000256" key="1">
    <source>
        <dbReference type="ARBA" id="ARBA00004141"/>
    </source>
</evidence>
<evidence type="ECO:0000313" key="9">
    <source>
        <dbReference type="EMBL" id="KAJ3643039.1"/>
    </source>
</evidence>
<organism evidence="9 10">
    <name type="scientific">Zophobas morio</name>
    <dbReference type="NCBI Taxonomy" id="2755281"/>
    <lineage>
        <taxon>Eukaryota</taxon>
        <taxon>Metazoa</taxon>
        <taxon>Ecdysozoa</taxon>
        <taxon>Arthropoda</taxon>
        <taxon>Hexapoda</taxon>
        <taxon>Insecta</taxon>
        <taxon>Pterygota</taxon>
        <taxon>Neoptera</taxon>
        <taxon>Endopterygota</taxon>
        <taxon>Coleoptera</taxon>
        <taxon>Polyphaga</taxon>
        <taxon>Cucujiformia</taxon>
        <taxon>Tenebrionidae</taxon>
        <taxon>Zophobas</taxon>
    </lineage>
</organism>
<keyword evidence="4" id="KW-0813">Transport</keyword>
<dbReference type="AlphaFoldDB" id="A0AA38HST9"/>
<gene>
    <name evidence="9" type="ORF">Zmor_025777</name>
</gene>
<sequence length="441" mass="48660">MCPISGMVQFLIVVVTLLLLCHAALVRSLEIVFEPKNVTLHMYDTVPVNYSIITDPGESFDSLQLYVENDNVAKIEESLIITNPKGSFNLTGNFLGRTQIRAMSVPGKLDVTVIRKKRVIDTVFTSSVATLVSIIYINFGCALNWGEMLKNLKRPIGPAIGFTGQFLVMPLLSFGLGKVLFPDNPEMQLGMFFTGVSPAGGASNIWTVVLDGNMDLSVTMTTISTLAAFGMIPLWLFTLGKVIFDQGDIQVPYSQISTYAIALVIPLGIGFLISRYMKKVSTFLVRILKGFSGLLLLFIVVFAIVTNLYLFELFSWEIVVAGMGLPYLGYFLGYAMAKVLKQPPPDCLAIAIETGIQNTGIAIFLLRFTLPQPQGDLTTVAPVSVAMMTPVPLLLMFIYKKIRARIYPNFKKLTVSNRTPQELSNDNNIPVREDRLIQTIS</sequence>
<dbReference type="GO" id="GO:0015293">
    <property type="term" value="F:symporter activity"/>
    <property type="evidence" value="ECO:0007669"/>
    <property type="project" value="UniProtKB-KW"/>
</dbReference>
<evidence type="ECO:0000256" key="8">
    <source>
        <dbReference type="SAM" id="SignalP"/>
    </source>
</evidence>
<evidence type="ECO:0000256" key="5">
    <source>
        <dbReference type="ARBA" id="ARBA00022989"/>
    </source>
</evidence>
<feature type="transmembrane region" description="Helical" evidence="7">
    <location>
        <begin position="256"/>
        <end position="276"/>
    </location>
</feature>
<proteinExistence type="inferred from homology"/>
<comment type="caution">
    <text evidence="9">The sequence shown here is derived from an EMBL/GenBank/DDBJ whole genome shotgun (WGS) entry which is preliminary data.</text>
</comment>
<evidence type="ECO:0008006" key="11">
    <source>
        <dbReference type="Google" id="ProtNLM"/>
    </source>
</evidence>
<dbReference type="PANTHER" id="PTHR10361:SF28">
    <property type="entry name" value="P3 PROTEIN-RELATED"/>
    <property type="match status" value="1"/>
</dbReference>
<evidence type="ECO:0000256" key="2">
    <source>
        <dbReference type="ARBA" id="ARBA00006528"/>
    </source>
</evidence>
<feature type="transmembrane region" description="Helical" evidence="7">
    <location>
        <begin position="347"/>
        <end position="368"/>
    </location>
</feature>
<dbReference type="Pfam" id="PF01758">
    <property type="entry name" value="SBF"/>
    <property type="match status" value="1"/>
</dbReference>
<dbReference type="EMBL" id="JALNTZ010000008">
    <property type="protein sequence ID" value="KAJ3643039.1"/>
    <property type="molecule type" value="Genomic_DNA"/>
</dbReference>
<evidence type="ECO:0000313" key="10">
    <source>
        <dbReference type="Proteomes" id="UP001168821"/>
    </source>
</evidence>
<feature type="chain" id="PRO_5041377914" description="Ileal sodium/bile acid cotransporter" evidence="8">
    <location>
        <begin position="29"/>
        <end position="441"/>
    </location>
</feature>
<dbReference type="InterPro" id="IPR038770">
    <property type="entry name" value="Na+/solute_symporter_sf"/>
</dbReference>
<keyword evidence="5 7" id="KW-1133">Transmembrane helix</keyword>
<reference evidence="9" key="1">
    <citation type="journal article" date="2023" name="G3 (Bethesda)">
        <title>Whole genome assemblies of Zophobas morio and Tenebrio molitor.</title>
        <authorList>
            <person name="Kaur S."/>
            <person name="Stinson S.A."/>
            <person name="diCenzo G.C."/>
        </authorList>
    </citation>
    <scope>NUCLEOTIDE SEQUENCE</scope>
    <source>
        <strain evidence="9">QUZm001</strain>
    </source>
</reference>
<comment type="similarity">
    <text evidence="2">Belongs to the bile acid:sodium symporter (BASS) (TC 2.A.28) family.</text>
</comment>
<dbReference type="InterPro" id="IPR004710">
    <property type="entry name" value="Bilac:Na_transpt"/>
</dbReference>
<dbReference type="Gene3D" id="1.20.1530.20">
    <property type="match status" value="1"/>
</dbReference>
<keyword evidence="6 7" id="KW-0472">Membrane</keyword>
<keyword evidence="8" id="KW-0732">Signal</keyword>
<feature type="transmembrane region" description="Helical" evidence="7">
    <location>
        <begin position="123"/>
        <end position="145"/>
    </location>
</feature>
<protein>
    <recommendedName>
        <fullName evidence="11">Ileal sodium/bile acid cotransporter</fullName>
    </recommendedName>
</protein>